<keyword evidence="3" id="KW-1185">Reference proteome</keyword>
<sequence length="89" mass="9645">MTAAPEAVELGRGRLTVRWPDAVVEWPASRLRAACRCGDCRSLRLAGRAPTGEGAELAGAEPVGQYALQLVFRDGHDRGIYPWELLRAG</sequence>
<dbReference type="Gene3D" id="3.30.2020.30">
    <property type="match status" value="1"/>
</dbReference>
<dbReference type="InterPro" id="IPR038492">
    <property type="entry name" value="GBBH-like_N_sf"/>
</dbReference>
<evidence type="ECO:0000313" key="2">
    <source>
        <dbReference type="EMBL" id="ARN19120.1"/>
    </source>
</evidence>
<dbReference type="AlphaFoldDB" id="A0A1W6L4M4"/>
<protein>
    <recommendedName>
        <fullName evidence="1">Gamma-butyrobetaine hydroxylase-like N-terminal domain-containing protein</fullName>
    </recommendedName>
</protein>
<evidence type="ECO:0000313" key="3">
    <source>
        <dbReference type="Proteomes" id="UP000193427"/>
    </source>
</evidence>
<name>A0A1W6L4M4_9BURK</name>
<dbReference type="KEGG" id="rgu:A4W93_03855"/>
<dbReference type="EMBL" id="CP015118">
    <property type="protein sequence ID" value="ARN19120.1"/>
    <property type="molecule type" value="Genomic_DNA"/>
</dbReference>
<feature type="domain" description="Gamma-butyrobetaine hydroxylase-like N-terminal" evidence="1">
    <location>
        <begin position="13"/>
        <end position="87"/>
    </location>
</feature>
<dbReference type="STRING" id="946333.A4W93_03855"/>
<dbReference type="PANTHER" id="PTHR35303">
    <property type="entry name" value="OS02G0197800 PROTEIN"/>
    <property type="match status" value="1"/>
</dbReference>
<dbReference type="InterPro" id="IPR010376">
    <property type="entry name" value="GBBH-like_N"/>
</dbReference>
<accession>A0A1W6L4M4</accession>
<evidence type="ECO:0000259" key="1">
    <source>
        <dbReference type="Pfam" id="PF06155"/>
    </source>
</evidence>
<gene>
    <name evidence="2" type="ORF">A4W93_03855</name>
</gene>
<organism evidence="2 3">
    <name type="scientific">Piscinibacter gummiphilus</name>
    <dbReference type="NCBI Taxonomy" id="946333"/>
    <lineage>
        <taxon>Bacteria</taxon>
        <taxon>Pseudomonadati</taxon>
        <taxon>Pseudomonadota</taxon>
        <taxon>Betaproteobacteria</taxon>
        <taxon>Burkholderiales</taxon>
        <taxon>Sphaerotilaceae</taxon>
        <taxon>Piscinibacter</taxon>
    </lineage>
</organism>
<proteinExistence type="predicted"/>
<dbReference type="Pfam" id="PF06155">
    <property type="entry name" value="GBBH-like_N"/>
    <property type="match status" value="1"/>
</dbReference>
<dbReference type="RefSeq" id="WP_085749363.1">
    <property type="nucleotide sequence ID" value="NZ_BSPR01000002.1"/>
</dbReference>
<reference evidence="2 3" key="1">
    <citation type="submission" date="2016-04" db="EMBL/GenBank/DDBJ databases">
        <title>Complete genome sequence of natural rubber-degrading, novel Gram-negative bacterium, Rhizobacter gummiphilus strain NS21.</title>
        <authorList>
            <person name="Tabata M."/>
            <person name="Kasai D."/>
            <person name="Fukuda M."/>
        </authorList>
    </citation>
    <scope>NUCLEOTIDE SEQUENCE [LARGE SCALE GENOMIC DNA]</scope>
    <source>
        <strain evidence="2 3">NS21</strain>
    </source>
</reference>
<dbReference type="OrthoDB" id="9794178at2"/>
<dbReference type="Proteomes" id="UP000193427">
    <property type="component" value="Chromosome"/>
</dbReference>